<keyword evidence="3" id="KW-1185">Reference proteome</keyword>
<dbReference type="InterPro" id="IPR050490">
    <property type="entry name" value="Bact_solute-bd_prot1"/>
</dbReference>
<feature type="signal peptide" evidence="1">
    <location>
        <begin position="1"/>
        <end position="22"/>
    </location>
</feature>
<dbReference type="RefSeq" id="WP_161743443.1">
    <property type="nucleotide sequence ID" value="NZ_JAAAMV010000007.1"/>
</dbReference>
<evidence type="ECO:0000313" key="3">
    <source>
        <dbReference type="Proteomes" id="UP000665561"/>
    </source>
</evidence>
<dbReference type="PANTHER" id="PTHR43649:SF12">
    <property type="entry name" value="DIACETYLCHITOBIOSE BINDING PROTEIN DASA"/>
    <property type="match status" value="1"/>
</dbReference>
<dbReference type="PANTHER" id="PTHR43649">
    <property type="entry name" value="ARABINOSE-BINDING PROTEIN-RELATED"/>
    <property type="match status" value="1"/>
</dbReference>
<reference evidence="2 3" key="1">
    <citation type="submission" date="2020-01" db="EMBL/GenBank/DDBJ databases">
        <title>Paenibacillus soybeanensis sp. nov. isolated from the nodules of soybean (Glycine max(L.) Merr).</title>
        <authorList>
            <person name="Wang H."/>
        </authorList>
    </citation>
    <scope>NUCLEOTIDE SEQUENCE [LARGE SCALE GENOMIC DNA]</scope>
    <source>
        <strain evidence="2 3">T1</strain>
    </source>
</reference>
<dbReference type="PROSITE" id="PS51257">
    <property type="entry name" value="PROKAR_LIPOPROTEIN"/>
    <property type="match status" value="1"/>
</dbReference>
<evidence type="ECO:0000313" key="2">
    <source>
        <dbReference type="EMBL" id="NBD24655.1"/>
    </source>
</evidence>
<protein>
    <submittedName>
        <fullName evidence="2">Extracellular solute-binding protein</fullName>
    </submittedName>
</protein>
<name>A0ABW9XPV4_9BACL</name>
<dbReference type="Pfam" id="PF01547">
    <property type="entry name" value="SBP_bac_1"/>
    <property type="match status" value="1"/>
</dbReference>
<evidence type="ECO:0000256" key="1">
    <source>
        <dbReference type="SAM" id="SignalP"/>
    </source>
</evidence>
<gene>
    <name evidence="2" type="ORF">GT019_12300</name>
</gene>
<dbReference type="InterPro" id="IPR006059">
    <property type="entry name" value="SBP"/>
</dbReference>
<dbReference type="EMBL" id="JAAAMV010000007">
    <property type="protein sequence ID" value="NBD24655.1"/>
    <property type="molecule type" value="Genomic_DNA"/>
</dbReference>
<organism evidence="2 3">
    <name type="scientific">Paenibacillus glycinis</name>
    <dbReference type="NCBI Taxonomy" id="2697035"/>
    <lineage>
        <taxon>Bacteria</taxon>
        <taxon>Bacillati</taxon>
        <taxon>Bacillota</taxon>
        <taxon>Bacilli</taxon>
        <taxon>Bacillales</taxon>
        <taxon>Paenibacillaceae</taxon>
        <taxon>Paenibacillus</taxon>
    </lineage>
</organism>
<accession>A0ABW9XPV4</accession>
<dbReference type="Gene3D" id="3.40.190.10">
    <property type="entry name" value="Periplasmic binding protein-like II"/>
    <property type="match status" value="1"/>
</dbReference>
<sequence length="450" mass="49392">MGKKKWLSGMVGVMLLSAVLTACGGNKGDDSAANGGSGANADSGGEKVELSYLDPLPSPERTAFIQDLLKKFEAANPNISVEYTSVPWDQANNKWMTMGVAGILPDVISIDDTSLAGMASAGYIQSLQPFYDKWDQAANLSEAAKQARNKYKNEVYAIPDAFLLQGLFIRTDWFKEKGLPATIETWDDYFTDAKKLTDDGKGQYGISFRGGANGIIRAMEYVMAATHSDSWFDKDGKSILYTPEGKAAFKKFYDLYLDGESPKESVNWGFNEMVQGFTTGQTAILNQTPEVIAVAQKNMQPDTWNVVPMPKADDGKRYIFWGFTAAYAMSTNTKHKDEAWKLIEFLSSPENNLAYSKANTSIPIYAESLKDPFFSTGPIAGYAGSMADSNIVFAGPPSYLTRLGEFTGTFSVQETQKYMTGAQDLDTTVKHLADWLTTEQAAYLKDNPQP</sequence>
<keyword evidence="1" id="KW-0732">Signal</keyword>
<dbReference type="Proteomes" id="UP000665561">
    <property type="component" value="Unassembled WGS sequence"/>
</dbReference>
<dbReference type="SUPFAM" id="SSF53850">
    <property type="entry name" value="Periplasmic binding protein-like II"/>
    <property type="match status" value="1"/>
</dbReference>
<feature type="chain" id="PRO_5047543644" evidence="1">
    <location>
        <begin position="23"/>
        <end position="450"/>
    </location>
</feature>
<dbReference type="CDD" id="cd13585">
    <property type="entry name" value="PBP2_TMBP_like"/>
    <property type="match status" value="1"/>
</dbReference>
<proteinExistence type="predicted"/>
<comment type="caution">
    <text evidence="2">The sequence shown here is derived from an EMBL/GenBank/DDBJ whole genome shotgun (WGS) entry which is preliminary data.</text>
</comment>